<proteinExistence type="predicted"/>
<accession>A0ABM1F6E1</accession>
<dbReference type="RefSeq" id="XP_014680012.1">
    <property type="nucleotide sequence ID" value="XM_014824526.1"/>
</dbReference>
<dbReference type="GeneID" id="106819961"/>
<name>A0ABM1F6E1_PRICU</name>
<feature type="region of interest" description="Disordered" evidence="1">
    <location>
        <begin position="62"/>
        <end position="135"/>
    </location>
</feature>
<reference evidence="3" key="1">
    <citation type="submission" date="2025-08" db="UniProtKB">
        <authorList>
            <consortium name="RefSeq"/>
        </authorList>
    </citation>
    <scope>IDENTIFICATION</scope>
</reference>
<protein>
    <submittedName>
        <fullName evidence="3">Uncharacterized protein LOC106819961</fullName>
    </submittedName>
</protein>
<sequence>MRYEISFIRVYLIFSVEIERIAEYACPADSLECEDGSEQVATLDCTCTVCGVALQLQCIDAGDGTCRDPDSRRETGDRGGGGRPPGTRRETSRPETGDLPAETGDLPAETGDVPAGDRRRPGGSGRRSGSTRRSG</sequence>
<organism evidence="2 3">
    <name type="scientific">Priapulus caudatus</name>
    <name type="common">Priapulid worm</name>
    <dbReference type="NCBI Taxonomy" id="37621"/>
    <lineage>
        <taxon>Eukaryota</taxon>
        <taxon>Metazoa</taxon>
        <taxon>Ecdysozoa</taxon>
        <taxon>Scalidophora</taxon>
        <taxon>Priapulida</taxon>
        <taxon>Priapulimorpha</taxon>
        <taxon>Priapulimorphida</taxon>
        <taxon>Priapulidae</taxon>
        <taxon>Priapulus</taxon>
    </lineage>
</organism>
<evidence type="ECO:0000313" key="2">
    <source>
        <dbReference type="Proteomes" id="UP000695022"/>
    </source>
</evidence>
<gene>
    <name evidence="3" type="primary">LOC106819961</name>
</gene>
<feature type="compositionally biased region" description="Basic and acidic residues" evidence="1">
    <location>
        <begin position="87"/>
        <end position="96"/>
    </location>
</feature>
<keyword evidence="2" id="KW-1185">Reference proteome</keyword>
<dbReference type="Proteomes" id="UP000695022">
    <property type="component" value="Unplaced"/>
</dbReference>
<evidence type="ECO:0000256" key="1">
    <source>
        <dbReference type="SAM" id="MobiDB-lite"/>
    </source>
</evidence>
<feature type="compositionally biased region" description="Basic and acidic residues" evidence="1">
    <location>
        <begin position="65"/>
        <end position="77"/>
    </location>
</feature>
<evidence type="ECO:0000313" key="3">
    <source>
        <dbReference type="RefSeq" id="XP_014680012.1"/>
    </source>
</evidence>